<evidence type="ECO:0000313" key="4">
    <source>
        <dbReference type="Proteomes" id="UP000292693"/>
    </source>
</evidence>
<feature type="region of interest" description="Disordered" evidence="1">
    <location>
        <begin position="1"/>
        <end position="35"/>
    </location>
</feature>
<comment type="caution">
    <text evidence="2">The sequence shown here is derived from an EMBL/GenBank/DDBJ whole genome shotgun (WGS) entry which is preliminary data.</text>
</comment>
<evidence type="ECO:0000313" key="5">
    <source>
        <dbReference type="Proteomes" id="UP000318052"/>
    </source>
</evidence>
<evidence type="ECO:0000313" key="2">
    <source>
        <dbReference type="EMBL" id="RZE19951.1"/>
    </source>
</evidence>
<accession>A0A8G1ZR76</accession>
<feature type="region of interest" description="Disordered" evidence="1">
    <location>
        <begin position="55"/>
        <end position="81"/>
    </location>
</feature>
<proteinExistence type="predicted"/>
<reference evidence="2 4" key="1">
    <citation type="submission" date="2017-12" db="EMBL/GenBank/DDBJ databases">
        <title>Population genomics insights into the ecological differentiation and adaptive evolution in streptomycetes.</title>
        <authorList>
            <person name="Li Y."/>
            <person name="Huang Y."/>
        </authorList>
    </citation>
    <scope>NUCLEOTIDE SEQUENCE [LARGE SCALE GENOMIC DNA]</scope>
    <source>
        <strain evidence="2 4">NBRC 100770</strain>
    </source>
</reference>
<dbReference type="EMBL" id="PKLL01000024">
    <property type="protein sequence ID" value="RZE19951.1"/>
    <property type="molecule type" value="Genomic_DNA"/>
</dbReference>
<dbReference type="AlphaFoldDB" id="A0A8G1ZR76"/>
<name>A0A8G1ZR76_9ACTN</name>
<organism evidence="2 4">
    <name type="scientific">Streptomyces albidoflavus</name>
    <dbReference type="NCBI Taxonomy" id="1886"/>
    <lineage>
        <taxon>Bacteria</taxon>
        <taxon>Bacillati</taxon>
        <taxon>Actinomycetota</taxon>
        <taxon>Actinomycetes</taxon>
        <taxon>Kitasatosporales</taxon>
        <taxon>Streptomycetaceae</taxon>
        <taxon>Streptomyces</taxon>
        <taxon>Streptomyces albidoflavus group</taxon>
    </lineage>
</organism>
<sequence>MNEGQEDAARAGTRGLTEEGRSAAAGVERSAPESGVVARIALMQRTAGNAAAVKVLRPASGASPGSGEARRDGEARPAAGL</sequence>
<dbReference type="RefSeq" id="WP_010638727.1">
    <property type="nucleotide sequence ID" value="NZ_CP079112.1"/>
</dbReference>
<dbReference type="Proteomes" id="UP000318052">
    <property type="component" value="Unassembled WGS sequence"/>
</dbReference>
<reference evidence="5" key="2">
    <citation type="journal article" date="2019" name="Microbiol. Resour. Announc.">
        <title>Draft Genomic Sequences of Streptomyces misionensis and Streptomyces albidoflavus, bacteria applied for phytopathogen biocontrol.</title>
        <authorList>
            <person name="Pylro V."/>
            <person name="Dias A."/>
            <person name="Andreote F."/>
            <person name="Varani A."/>
            <person name="Andreote C."/>
            <person name="Bernardo E."/>
            <person name="Martins T."/>
        </authorList>
    </citation>
    <scope>NUCLEOTIDE SEQUENCE [LARGE SCALE GENOMIC DNA]</scope>
    <source>
        <strain evidence="5">77</strain>
    </source>
</reference>
<evidence type="ECO:0000313" key="3">
    <source>
        <dbReference type="EMBL" id="TWV19541.1"/>
    </source>
</evidence>
<gene>
    <name evidence="2" type="ORF">C0Q92_20020</name>
    <name evidence="3" type="ORF">FRZ02_25075</name>
</gene>
<evidence type="ECO:0000256" key="1">
    <source>
        <dbReference type="SAM" id="MobiDB-lite"/>
    </source>
</evidence>
<keyword evidence="5" id="KW-1185">Reference proteome</keyword>
<reference evidence="3" key="3">
    <citation type="submission" date="2019-07" db="EMBL/GenBank/DDBJ databases">
        <authorList>
            <person name="Pylro V."/>
            <person name="Dias A."/>
            <person name="Andreote F."/>
            <person name="Varani A."/>
            <person name="Andreote C."/>
            <person name="Bernardo E."/>
            <person name="Martins T."/>
        </authorList>
    </citation>
    <scope>NUCLEOTIDE SEQUENCE</scope>
    <source>
        <strain evidence="3">77</strain>
    </source>
</reference>
<dbReference type="EMBL" id="VOGX01000054">
    <property type="protein sequence ID" value="TWV19541.1"/>
    <property type="molecule type" value="Genomic_DNA"/>
</dbReference>
<protein>
    <submittedName>
        <fullName evidence="2">Uncharacterized protein</fullName>
    </submittedName>
</protein>
<dbReference type="Proteomes" id="UP000292693">
    <property type="component" value="Unassembled WGS sequence"/>
</dbReference>